<keyword evidence="3" id="KW-0808">Transferase</keyword>
<reference evidence="3 4" key="1">
    <citation type="submission" date="2019-05" db="EMBL/GenBank/DDBJ databases">
        <title>OXA-830, a novel chromosomally encoded expanded-spectrum class D beta-lactamase in Aeromonas simiae.</title>
        <authorList>
            <person name="Zhou W."/>
            <person name="Chen Q."/>
        </authorList>
    </citation>
    <scope>NUCLEOTIDE SEQUENCE [LARGE SCALE GENOMIC DNA]</scope>
    <source>
        <strain evidence="3 4">A6</strain>
    </source>
</reference>
<dbReference type="RefSeq" id="WP_193004382.1">
    <property type="nucleotide sequence ID" value="NZ_CP040449.1"/>
</dbReference>
<evidence type="ECO:0000259" key="2">
    <source>
        <dbReference type="Pfam" id="PF13649"/>
    </source>
</evidence>
<dbReference type="PANTHER" id="PTHR43317">
    <property type="entry name" value="THERMOSPERMINE SYNTHASE ACAULIS5"/>
    <property type="match status" value="1"/>
</dbReference>
<gene>
    <name evidence="3" type="ORF">FE240_00685</name>
</gene>
<dbReference type="PANTHER" id="PTHR43317:SF1">
    <property type="entry name" value="THERMOSPERMINE SYNTHASE ACAULIS5"/>
    <property type="match status" value="1"/>
</dbReference>
<keyword evidence="1" id="KW-0620">Polyamine biosynthesis</keyword>
<dbReference type="InterPro" id="IPR029063">
    <property type="entry name" value="SAM-dependent_MTases_sf"/>
</dbReference>
<dbReference type="GO" id="GO:0006596">
    <property type="term" value="P:polyamine biosynthetic process"/>
    <property type="evidence" value="ECO:0007669"/>
    <property type="project" value="UniProtKB-KW"/>
</dbReference>
<name>A0A5J6WZA7_9GAMM</name>
<dbReference type="SUPFAM" id="SSF53335">
    <property type="entry name" value="S-adenosyl-L-methionine-dependent methyltransferases"/>
    <property type="match status" value="1"/>
</dbReference>
<dbReference type="Proteomes" id="UP000594034">
    <property type="component" value="Chromosome"/>
</dbReference>
<evidence type="ECO:0000256" key="1">
    <source>
        <dbReference type="ARBA" id="ARBA00023115"/>
    </source>
</evidence>
<dbReference type="Pfam" id="PF13649">
    <property type="entry name" value="Methyltransf_25"/>
    <property type="match status" value="1"/>
</dbReference>
<keyword evidence="4" id="KW-1185">Reference proteome</keyword>
<dbReference type="GO" id="GO:0032259">
    <property type="term" value="P:methylation"/>
    <property type="evidence" value="ECO:0007669"/>
    <property type="project" value="UniProtKB-KW"/>
</dbReference>
<evidence type="ECO:0000313" key="3">
    <source>
        <dbReference type="EMBL" id="QFI56569.1"/>
    </source>
</evidence>
<keyword evidence="3" id="KW-0489">Methyltransferase</keyword>
<dbReference type="CDD" id="cd02440">
    <property type="entry name" value="AdoMet_MTases"/>
    <property type="match status" value="1"/>
</dbReference>
<evidence type="ECO:0000313" key="4">
    <source>
        <dbReference type="Proteomes" id="UP000594034"/>
    </source>
</evidence>
<dbReference type="GO" id="GO:0008168">
    <property type="term" value="F:methyltransferase activity"/>
    <property type="evidence" value="ECO:0007669"/>
    <property type="project" value="UniProtKB-KW"/>
</dbReference>
<protein>
    <submittedName>
        <fullName evidence="3">Methyltransferase domain-containing protein</fullName>
    </submittedName>
</protein>
<sequence>MNFNLEGRHADTLLHLSQHGGRRLSVQQNATHRWLEIDDVVQSVQCLSEPARLCLPHQQMLCRALPERAQRILELGLGGGDMTRHLAARWPGATQQCVDLDGEVIALYRDFFQGEERPQLHHGDALAFLQQGEGRFDLVLLDLFSQDGNPPLLFQPALYQALAARLEGRLIINLLPRTHLELERVRELCRQWLAPGRLWPVPGYCNQILMLDYT</sequence>
<organism evidence="3 4">
    <name type="scientific">Aeromonas simiae</name>
    <dbReference type="NCBI Taxonomy" id="218936"/>
    <lineage>
        <taxon>Bacteria</taxon>
        <taxon>Pseudomonadati</taxon>
        <taxon>Pseudomonadota</taxon>
        <taxon>Gammaproteobacteria</taxon>
        <taxon>Aeromonadales</taxon>
        <taxon>Aeromonadaceae</taxon>
        <taxon>Aeromonas</taxon>
    </lineage>
</organism>
<proteinExistence type="predicted"/>
<dbReference type="InterPro" id="IPR041698">
    <property type="entry name" value="Methyltransf_25"/>
</dbReference>
<dbReference type="Gene3D" id="3.40.50.150">
    <property type="entry name" value="Vaccinia Virus protein VP39"/>
    <property type="match status" value="1"/>
</dbReference>
<dbReference type="EMBL" id="CP040449">
    <property type="protein sequence ID" value="QFI56569.1"/>
    <property type="molecule type" value="Genomic_DNA"/>
</dbReference>
<dbReference type="AlphaFoldDB" id="A0A5J6WZA7"/>
<accession>A0A5J6WZA7</accession>
<dbReference type="KEGG" id="asim:FE240_00685"/>
<feature type="domain" description="Methyltransferase" evidence="2">
    <location>
        <begin position="72"/>
        <end position="141"/>
    </location>
</feature>